<feature type="compositionally biased region" description="Low complexity" evidence="12">
    <location>
        <begin position="137"/>
        <end position="155"/>
    </location>
</feature>
<dbReference type="PROSITE" id="PS50011">
    <property type="entry name" value="PROTEIN_KINASE_DOM"/>
    <property type="match status" value="1"/>
</dbReference>
<dbReference type="SMART" id="SM00325">
    <property type="entry name" value="RhoGEF"/>
    <property type="match status" value="1"/>
</dbReference>
<dbReference type="CDD" id="cd13241">
    <property type="entry name" value="PH2_Kalirin_Trio_p63RhoGEF"/>
    <property type="match status" value="1"/>
</dbReference>
<dbReference type="SUPFAM" id="SSF48065">
    <property type="entry name" value="DBL homology domain (DH-domain)"/>
    <property type="match status" value="1"/>
</dbReference>
<dbReference type="CDD" id="cd00096">
    <property type="entry name" value="Ig"/>
    <property type="match status" value="1"/>
</dbReference>
<dbReference type="InterPro" id="IPR001452">
    <property type="entry name" value="SH3_domain"/>
</dbReference>
<name>A0A671S177_9TELE</name>
<keyword evidence="6" id="KW-0677">Repeat</keyword>
<feature type="compositionally biased region" description="Polar residues" evidence="12">
    <location>
        <begin position="741"/>
        <end position="754"/>
    </location>
</feature>
<evidence type="ECO:0000256" key="10">
    <source>
        <dbReference type="PROSITE-ProRule" id="PRU00192"/>
    </source>
</evidence>
<dbReference type="InterPro" id="IPR013098">
    <property type="entry name" value="Ig_I-set"/>
</dbReference>
<dbReference type="GO" id="GO:0005737">
    <property type="term" value="C:cytoplasm"/>
    <property type="evidence" value="ECO:0007669"/>
    <property type="project" value="UniProtKB-SubCell"/>
</dbReference>
<dbReference type="FunFam" id="2.60.40.10:FF:000368">
    <property type="entry name" value="kalirin isoform X1"/>
    <property type="match status" value="1"/>
</dbReference>
<feature type="region of interest" description="Disordered" evidence="12">
    <location>
        <begin position="729"/>
        <end position="795"/>
    </location>
</feature>
<dbReference type="FunFam" id="1.10.510.10:FF:000152">
    <property type="entry name" value="kalirin isoform X1"/>
    <property type="match status" value="1"/>
</dbReference>
<dbReference type="Ensembl" id="ENSSANT00000095617.1">
    <property type="protein sequence ID" value="ENSSANP00000090010.1"/>
    <property type="gene ID" value="ENSSANG00000044399.1"/>
</dbReference>
<feature type="binding site" evidence="11">
    <location>
        <position position="1065"/>
    </location>
    <ligand>
        <name>ATP</name>
        <dbReference type="ChEBI" id="CHEBI:30616"/>
    </ligand>
</feature>
<dbReference type="SMART" id="SM00408">
    <property type="entry name" value="IGc2"/>
    <property type="match status" value="1"/>
</dbReference>
<comment type="similarity">
    <text evidence="2">Belongs to the protein kinase superfamily. CAMK Ser/Thr protein kinase family.</text>
</comment>
<evidence type="ECO:0000259" key="17">
    <source>
        <dbReference type="PROSITE" id="PS50835"/>
    </source>
</evidence>
<dbReference type="GO" id="GO:0004672">
    <property type="term" value="F:protein kinase activity"/>
    <property type="evidence" value="ECO:0007669"/>
    <property type="project" value="InterPro"/>
</dbReference>
<dbReference type="Gene3D" id="3.30.200.20">
    <property type="entry name" value="Phosphorylase Kinase, domain 1"/>
    <property type="match status" value="1"/>
</dbReference>
<evidence type="ECO:0000256" key="12">
    <source>
        <dbReference type="SAM" id="MobiDB-lite"/>
    </source>
</evidence>
<evidence type="ECO:0000313" key="18">
    <source>
        <dbReference type="Ensembl" id="ENSSANP00000090010.1"/>
    </source>
</evidence>
<dbReference type="GO" id="GO:0019898">
    <property type="term" value="C:extrinsic component of membrane"/>
    <property type="evidence" value="ECO:0007669"/>
    <property type="project" value="TreeGrafter"/>
</dbReference>
<dbReference type="FunFam" id="1.20.900.10:FF:000008">
    <property type="entry name" value="rho guanine nucleotide exchange factor 25"/>
    <property type="match status" value="1"/>
</dbReference>
<dbReference type="Gene3D" id="2.60.40.10">
    <property type="entry name" value="Immunoglobulins"/>
    <property type="match status" value="1"/>
</dbReference>
<dbReference type="SUPFAM" id="SSF50044">
    <property type="entry name" value="SH3-domain"/>
    <property type="match status" value="1"/>
</dbReference>
<dbReference type="InterPro" id="IPR047053">
    <property type="entry name" value="Kalirin_TRIO_SH3_2"/>
</dbReference>
<organism evidence="18 19">
    <name type="scientific">Sinocyclocheilus anshuiensis</name>
    <dbReference type="NCBI Taxonomy" id="1608454"/>
    <lineage>
        <taxon>Eukaryota</taxon>
        <taxon>Metazoa</taxon>
        <taxon>Chordata</taxon>
        <taxon>Craniata</taxon>
        <taxon>Vertebrata</taxon>
        <taxon>Euteleostomi</taxon>
        <taxon>Actinopterygii</taxon>
        <taxon>Neopterygii</taxon>
        <taxon>Teleostei</taxon>
        <taxon>Ostariophysi</taxon>
        <taxon>Cypriniformes</taxon>
        <taxon>Cyprinidae</taxon>
        <taxon>Cyprininae</taxon>
        <taxon>Sinocyclocheilus</taxon>
    </lineage>
</organism>
<dbReference type="InterPro" id="IPR035899">
    <property type="entry name" value="DBL_dom_sf"/>
</dbReference>
<dbReference type="Gene3D" id="1.20.900.10">
    <property type="entry name" value="Dbl homology (DH) domain"/>
    <property type="match status" value="1"/>
</dbReference>
<keyword evidence="3 10" id="KW-0728">SH3 domain</keyword>
<dbReference type="SUPFAM" id="SSF56112">
    <property type="entry name" value="Protein kinase-like (PK-like)"/>
    <property type="match status" value="1"/>
</dbReference>
<keyword evidence="5" id="KW-0344">Guanine-nucleotide releasing factor</keyword>
<dbReference type="InterPro" id="IPR013783">
    <property type="entry name" value="Ig-like_fold"/>
</dbReference>
<protein>
    <submittedName>
        <fullName evidence="18">Triple functional domain protein-like</fullName>
    </submittedName>
</protein>
<keyword evidence="19" id="KW-1185">Reference proteome</keyword>
<dbReference type="GO" id="GO:0005085">
    <property type="term" value="F:guanyl-nucleotide exchange factor activity"/>
    <property type="evidence" value="ECO:0007669"/>
    <property type="project" value="UniProtKB-KW"/>
</dbReference>
<feature type="region of interest" description="Disordered" evidence="12">
    <location>
        <begin position="879"/>
        <end position="908"/>
    </location>
</feature>
<dbReference type="SMART" id="SM00220">
    <property type="entry name" value="S_TKc"/>
    <property type="match status" value="1"/>
</dbReference>
<evidence type="ECO:0000256" key="1">
    <source>
        <dbReference type="ARBA" id="ARBA00004496"/>
    </source>
</evidence>
<dbReference type="Pfam" id="PF22697">
    <property type="entry name" value="SOS1_NGEF_PH"/>
    <property type="match status" value="1"/>
</dbReference>
<evidence type="ECO:0000256" key="7">
    <source>
        <dbReference type="ARBA" id="ARBA00022741"/>
    </source>
</evidence>
<evidence type="ECO:0000259" key="13">
    <source>
        <dbReference type="PROSITE" id="PS50002"/>
    </source>
</evidence>
<dbReference type="GO" id="GO:0007411">
    <property type="term" value="P:axon guidance"/>
    <property type="evidence" value="ECO:0007669"/>
    <property type="project" value="TreeGrafter"/>
</dbReference>
<dbReference type="InterPro" id="IPR000219">
    <property type="entry name" value="DH_dom"/>
</dbReference>
<keyword evidence="9" id="KW-0393">Immunoglobulin domain</keyword>
<feature type="region of interest" description="Disordered" evidence="12">
    <location>
        <begin position="592"/>
        <end position="662"/>
    </location>
</feature>
<evidence type="ECO:0000256" key="3">
    <source>
        <dbReference type="ARBA" id="ARBA00022443"/>
    </source>
</evidence>
<dbReference type="Proteomes" id="UP000472260">
    <property type="component" value="Unassembled WGS sequence"/>
</dbReference>
<feature type="compositionally biased region" description="Polar residues" evidence="12">
    <location>
        <begin position="192"/>
        <end position="204"/>
    </location>
</feature>
<dbReference type="PROSITE" id="PS50003">
    <property type="entry name" value="PH_DOMAIN"/>
    <property type="match status" value="1"/>
</dbReference>
<keyword evidence="8 11" id="KW-0067">ATP-binding</keyword>
<reference evidence="18" key="1">
    <citation type="submission" date="2025-08" db="UniProtKB">
        <authorList>
            <consortium name="Ensembl"/>
        </authorList>
    </citation>
    <scope>IDENTIFICATION</scope>
</reference>
<dbReference type="InterPro" id="IPR055251">
    <property type="entry name" value="SOS1_NGEF_PH"/>
</dbReference>
<dbReference type="InterPro" id="IPR051336">
    <property type="entry name" value="RhoGEF_Guanine_NuclExch_SF"/>
</dbReference>
<evidence type="ECO:0000313" key="19">
    <source>
        <dbReference type="Proteomes" id="UP000472260"/>
    </source>
</evidence>
<dbReference type="GO" id="GO:0005524">
    <property type="term" value="F:ATP binding"/>
    <property type="evidence" value="ECO:0007669"/>
    <property type="project" value="UniProtKB-UniRule"/>
</dbReference>
<feature type="compositionally biased region" description="Basic and acidic residues" evidence="12">
    <location>
        <begin position="106"/>
        <end position="119"/>
    </location>
</feature>
<dbReference type="InterPro" id="IPR036179">
    <property type="entry name" value="Ig-like_dom_sf"/>
</dbReference>
<dbReference type="PROSITE" id="PS00108">
    <property type="entry name" value="PROTEIN_KINASE_ST"/>
    <property type="match status" value="1"/>
</dbReference>
<evidence type="ECO:0000256" key="6">
    <source>
        <dbReference type="ARBA" id="ARBA00022737"/>
    </source>
</evidence>
<dbReference type="Pfam" id="PF07679">
    <property type="entry name" value="I-set"/>
    <property type="match status" value="1"/>
</dbReference>
<reference evidence="18" key="2">
    <citation type="submission" date="2025-09" db="UniProtKB">
        <authorList>
            <consortium name="Ensembl"/>
        </authorList>
    </citation>
    <scope>IDENTIFICATION</scope>
</reference>
<dbReference type="Pfam" id="PF00621">
    <property type="entry name" value="RhoGEF"/>
    <property type="match status" value="1"/>
</dbReference>
<dbReference type="InterPro" id="IPR000719">
    <property type="entry name" value="Prot_kinase_dom"/>
</dbReference>
<dbReference type="InterPro" id="IPR007110">
    <property type="entry name" value="Ig-like_dom"/>
</dbReference>
<evidence type="ECO:0000256" key="11">
    <source>
        <dbReference type="PROSITE-ProRule" id="PRU10141"/>
    </source>
</evidence>
<feature type="compositionally biased region" description="Basic residues" evidence="12">
    <location>
        <begin position="94"/>
        <end position="105"/>
    </location>
</feature>
<feature type="domain" description="Ig-like" evidence="17">
    <location>
        <begin position="927"/>
        <end position="1017"/>
    </location>
</feature>
<evidence type="ECO:0000256" key="5">
    <source>
        <dbReference type="ARBA" id="ARBA00022658"/>
    </source>
</evidence>
<dbReference type="PANTHER" id="PTHR22826">
    <property type="entry name" value="RHO GUANINE EXCHANGE FACTOR-RELATED"/>
    <property type="match status" value="1"/>
</dbReference>
<dbReference type="InterPro" id="IPR036028">
    <property type="entry name" value="SH3-like_dom_sf"/>
</dbReference>
<dbReference type="PANTHER" id="PTHR22826:SF104">
    <property type="entry name" value="TRIPLE FUNCTIONAL DOMAIN PROTEIN"/>
    <property type="match status" value="1"/>
</dbReference>
<dbReference type="SUPFAM" id="SSF50729">
    <property type="entry name" value="PH domain-like"/>
    <property type="match status" value="1"/>
</dbReference>
<dbReference type="Gene3D" id="2.30.30.40">
    <property type="entry name" value="SH3 Domains"/>
    <property type="match status" value="1"/>
</dbReference>
<dbReference type="SUPFAM" id="SSF48726">
    <property type="entry name" value="Immunoglobulin"/>
    <property type="match status" value="1"/>
</dbReference>
<dbReference type="FunFam" id="2.30.30.40:FF:000038">
    <property type="entry name" value="kalirin isoform X1"/>
    <property type="match status" value="1"/>
</dbReference>
<feature type="compositionally biased region" description="Polar residues" evidence="12">
    <location>
        <begin position="48"/>
        <end position="64"/>
    </location>
</feature>
<accession>A0A671S177</accession>
<dbReference type="InterPro" id="IPR003599">
    <property type="entry name" value="Ig_sub"/>
</dbReference>
<evidence type="ECO:0000259" key="15">
    <source>
        <dbReference type="PROSITE" id="PS50010"/>
    </source>
</evidence>
<dbReference type="InterPro" id="IPR017441">
    <property type="entry name" value="Protein_kinase_ATP_BS"/>
</dbReference>
<evidence type="ECO:0000256" key="8">
    <source>
        <dbReference type="ARBA" id="ARBA00022840"/>
    </source>
</evidence>
<dbReference type="InterPro" id="IPR011009">
    <property type="entry name" value="Kinase-like_dom_sf"/>
</dbReference>
<dbReference type="PROSITE" id="PS50835">
    <property type="entry name" value="IG_LIKE"/>
    <property type="match status" value="1"/>
</dbReference>
<feature type="compositionally biased region" description="Low complexity" evidence="12">
    <location>
        <begin position="778"/>
        <end position="795"/>
    </location>
</feature>
<feature type="region of interest" description="Disordered" evidence="12">
    <location>
        <begin position="48"/>
        <end position="206"/>
    </location>
</feature>
<dbReference type="InterPro" id="IPR003598">
    <property type="entry name" value="Ig_sub2"/>
</dbReference>
<dbReference type="PROSITE" id="PS00107">
    <property type="entry name" value="PROTEIN_KINASE_ATP"/>
    <property type="match status" value="1"/>
</dbReference>
<evidence type="ECO:0000256" key="9">
    <source>
        <dbReference type="ARBA" id="ARBA00023319"/>
    </source>
</evidence>
<dbReference type="SMART" id="SM00409">
    <property type="entry name" value="IG"/>
    <property type="match status" value="1"/>
</dbReference>
<evidence type="ECO:0000259" key="14">
    <source>
        <dbReference type="PROSITE" id="PS50003"/>
    </source>
</evidence>
<dbReference type="Pfam" id="PF16609">
    <property type="entry name" value="SH3-RhoG_link"/>
    <property type="match status" value="1"/>
</dbReference>
<feature type="compositionally biased region" description="Gly residues" evidence="12">
    <location>
        <begin position="595"/>
        <end position="607"/>
    </location>
</feature>
<dbReference type="Pfam" id="PF00069">
    <property type="entry name" value="Pkinase"/>
    <property type="match status" value="1"/>
</dbReference>
<dbReference type="Gene3D" id="1.10.510.10">
    <property type="entry name" value="Transferase(Phosphotransferase) domain 1"/>
    <property type="match status" value="1"/>
</dbReference>
<feature type="domain" description="SH3" evidence="13">
    <location>
        <begin position="793"/>
        <end position="858"/>
    </location>
</feature>
<dbReference type="CDD" id="cd00160">
    <property type="entry name" value="RhoGEF"/>
    <property type="match status" value="1"/>
</dbReference>
<dbReference type="PROSITE" id="PS50010">
    <property type="entry name" value="DH_2"/>
    <property type="match status" value="1"/>
</dbReference>
<dbReference type="PROSITE" id="PS50002">
    <property type="entry name" value="SH3"/>
    <property type="match status" value="1"/>
</dbReference>
<feature type="domain" description="DH" evidence="15">
    <location>
        <begin position="269"/>
        <end position="445"/>
    </location>
</feature>
<keyword evidence="4" id="KW-0963">Cytoplasm</keyword>
<keyword evidence="7 11" id="KW-0547">Nucleotide-binding</keyword>
<evidence type="ECO:0000256" key="2">
    <source>
        <dbReference type="ARBA" id="ARBA00006692"/>
    </source>
</evidence>
<dbReference type="InterPro" id="IPR008271">
    <property type="entry name" value="Ser/Thr_kinase_AS"/>
</dbReference>
<feature type="compositionally biased region" description="Basic and acidic residues" evidence="12">
    <location>
        <begin position="885"/>
        <end position="908"/>
    </location>
</feature>
<feature type="domain" description="PH" evidence="14">
    <location>
        <begin position="457"/>
        <end position="572"/>
    </location>
</feature>
<evidence type="ECO:0000256" key="4">
    <source>
        <dbReference type="ARBA" id="ARBA00022490"/>
    </source>
</evidence>
<sequence length="1338" mass="148282">LLGMAHGIHSFLSVRPLCHMGSASGRSENCKYWLLDLDTLSVSSNDGGLSGSATLQPGHLQSSPGPKRPGNTLRKWLTSPVRRLSSGKADGHVKKLAHKHKKSRDVRKNADAGSQKDSDDSAATPQDETIEERMRNEGLSSGTLSKSSSSGMQSCGEEEGEEGPDSVPLPPPMAIQQHSLLHQDSQEDKATSRLSGRLSSSETPSAAELVSAIEELVKSKMSLEDRPSSLPVERGDSSSPSCNPSDNSLLSSSSPIDEMDERKTGILKRRHYVLLELVETERDYVRDLGAVVEGYMNRMREEGVPDDMKGKDKIVFGNIHQIYEWHKDFFLGELEKCLEDPDRLAPLFIRQERRLHMYIVYCQNKPKSEHIVSEYIDTYFEDLKQRLGHRLQITDLLIKPVQRIMKYQLLLKDFFKFSKKAGLDTVELEKAVEVMCVVPKRCNDMMNVGRLQGFDGKIVAQGRLLLQDTFMVSDQDGGLLSRMKERRVFLFEQIVIFSEPLDKKKGFSMPGYLFKNSVKVSWLGLEESPDNDPCKFILTSRSSAGSTEHYVLHSSNRAVCLVWIQQISSILENQRNFLNALTSPIEYQRNHVGASGLGGPSSSGLPGGSSSSAMVPSCGSRSRASRIPQPSSRLPQPVQHHHAPAPDDHTSGTCPLPDQDLNGEVPRMRVLESPLKELREEAQSGTPIPRATVAPLSLTKPRLRVPSPILSPLNPQNFAVQKGSPFWASMPVSPTGRPGSYTEQSDPLSRNQCQTRRHSTHSKELDHISTCSSTSEQSLHSTHSNGSESSSSSSVSTMLVTQDYVALKEDEISVYQGEVVQILASNQQNMFLVFRAATEQGPAAEGWIPGYVLGHTSTVIPDYPDGTLKKSSSWHTALRIRRKSERRDKEGRKESKSENGYRKSRDGSANKVSVKLLNPNYIYDVPPEFVVPLSEVVCDRGDSVTLRCKICGQPKASVCWRGPDQSTLSNGGRYTLTHSETGEVTLRISPASLDDSGTYTCIASNDVGSVTTSAYLRVLGTSCDGILWKDNFESLYTEVMELGRGRFAVTKWCEQRGSRRSVAAKLVNKKLMRREQVVQELGVLQCLQHPHLVGLLDTYETPASYVLILEIADQGRLLDYIVSWGNLTEEKVSLYLRDILEALHYLHTCRIAHLDLKPENVLIVQTSTQPLVKLTDFGDAAHLSSTPYIQPLLGSPEFSAPELVLGEPAALASDLWSLGVLAYVMLSGASPFLDESVEETCLNICRLDFSFPEDYFRGVSPAARDLVCVLLQGEPCRRPSAQVCLREQPWLQPNAASGAARLNTSRLISFIERRKHQNDLRPVASFRAFLRSRLLSQS</sequence>
<comment type="subcellular location">
    <subcellularLocation>
        <location evidence="1">Cytoplasm</location>
    </subcellularLocation>
</comment>
<dbReference type="InterPro" id="IPR011993">
    <property type="entry name" value="PH-like_dom_sf"/>
</dbReference>
<gene>
    <name evidence="18" type="primary">triob</name>
</gene>
<feature type="domain" description="Protein kinase" evidence="16">
    <location>
        <begin position="1036"/>
        <end position="1291"/>
    </location>
</feature>
<feature type="compositionally biased region" description="Low complexity" evidence="12">
    <location>
        <begin position="237"/>
        <end position="254"/>
    </location>
</feature>
<dbReference type="CDD" id="cd11853">
    <property type="entry name" value="SH3_Kalirin_2"/>
    <property type="match status" value="1"/>
</dbReference>
<evidence type="ECO:0000259" key="16">
    <source>
        <dbReference type="PROSITE" id="PS50011"/>
    </source>
</evidence>
<proteinExistence type="inferred from homology"/>
<dbReference type="Pfam" id="PF23587">
    <property type="entry name" value="SH3_KALRN"/>
    <property type="match status" value="1"/>
</dbReference>
<feature type="region of interest" description="Disordered" evidence="12">
    <location>
        <begin position="221"/>
        <end position="257"/>
    </location>
</feature>
<dbReference type="InterPro" id="IPR001849">
    <property type="entry name" value="PH_domain"/>
</dbReference>
<dbReference type="Gene3D" id="2.30.29.30">
    <property type="entry name" value="Pleckstrin-homology domain (PH domain)/Phosphotyrosine-binding domain (PTB)"/>
    <property type="match status" value="1"/>
</dbReference>